<reference evidence="2 3" key="1">
    <citation type="journal article" date="2017" name="ISME J.">
        <title>Energy and carbon metabolisms in a deep terrestrial subsurface fluid microbial community.</title>
        <authorList>
            <person name="Momper L."/>
            <person name="Jungbluth S.P."/>
            <person name="Lee M.D."/>
            <person name="Amend J.P."/>
        </authorList>
    </citation>
    <scope>NUCLEOTIDE SEQUENCE [LARGE SCALE GENOMIC DNA]</scope>
    <source>
        <strain evidence="2">SURF_5</strain>
    </source>
</reference>
<feature type="domain" description="PHA accumulation regulator DNA-binding N-terminal" evidence="1">
    <location>
        <begin position="4"/>
        <end position="63"/>
    </location>
</feature>
<dbReference type="EMBL" id="QZKU01000017">
    <property type="protein sequence ID" value="RJP25887.1"/>
    <property type="molecule type" value="Genomic_DNA"/>
</dbReference>
<gene>
    <name evidence="2" type="ORF">C4520_01670</name>
</gene>
<name>A0A3A4NZH5_ABYX5</name>
<dbReference type="InterPro" id="IPR012909">
    <property type="entry name" value="PHA_DNA-bd_N"/>
</dbReference>
<dbReference type="AlphaFoldDB" id="A0A3A4NZH5"/>
<proteinExistence type="predicted"/>
<evidence type="ECO:0000259" key="1">
    <source>
        <dbReference type="Pfam" id="PF07879"/>
    </source>
</evidence>
<organism evidence="2 3">
    <name type="scientific">Abyssobacteria bacterium (strain SURF_5)</name>
    <dbReference type="NCBI Taxonomy" id="2093360"/>
    <lineage>
        <taxon>Bacteria</taxon>
        <taxon>Pseudomonadati</taxon>
        <taxon>Candidatus Hydrogenedentota</taxon>
        <taxon>Candidatus Abyssobacteria</taxon>
    </lineage>
</organism>
<dbReference type="Proteomes" id="UP000265882">
    <property type="component" value="Unassembled WGS sequence"/>
</dbReference>
<comment type="caution">
    <text evidence="2">The sequence shown here is derived from an EMBL/GenBank/DDBJ whole genome shotgun (WGS) entry which is preliminary data.</text>
</comment>
<protein>
    <recommendedName>
        <fullName evidence="1">PHA accumulation regulator DNA-binding N-terminal domain-containing protein</fullName>
    </recommendedName>
</protein>
<evidence type="ECO:0000313" key="2">
    <source>
        <dbReference type="EMBL" id="RJP25887.1"/>
    </source>
</evidence>
<evidence type="ECO:0000313" key="3">
    <source>
        <dbReference type="Proteomes" id="UP000265882"/>
    </source>
</evidence>
<dbReference type="Pfam" id="PF07879">
    <property type="entry name" value="PHB_acc_N"/>
    <property type="match status" value="1"/>
</dbReference>
<accession>A0A3A4NZH5</accession>
<sequence>MTRTIKRYANRKLYDTQASRYVGLHDILKLIRSDEDLEVVDSRTGEDLTSVILAQAMAEEEKSKGNVLSQDTLKELIKRGNESLNQFMKKSRFARKGALQMAEESASKYYKKLLEYGEVDEEEAKKYLRQLSDAVTRRRRSMEREINERVSDFVKAMKLPTRADLDRISRKIDAIADKLDARISERPEKKSKK</sequence>